<proteinExistence type="predicted"/>
<accession>A0A919VKQ9</accession>
<protein>
    <submittedName>
        <fullName evidence="2">Uncharacterized protein</fullName>
    </submittedName>
</protein>
<name>A0A919VKQ9_9ACTN</name>
<dbReference type="EMBL" id="BOQL01000021">
    <property type="protein sequence ID" value="GIM66643.1"/>
    <property type="molecule type" value="Genomic_DNA"/>
</dbReference>
<dbReference type="AlphaFoldDB" id="A0A919VKQ9"/>
<comment type="caution">
    <text evidence="2">The sequence shown here is derived from an EMBL/GenBank/DDBJ whole genome shotgun (WGS) entry which is preliminary data.</text>
</comment>
<keyword evidence="3" id="KW-1185">Reference proteome</keyword>
<organism evidence="2 3">
    <name type="scientific">Actinoplanes auranticolor</name>
    <dbReference type="NCBI Taxonomy" id="47988"/>
    <lineage>
        <taxon>Bacteria</taxon>
        <taxon>Bacillati</taxon>
        <taxon>Actinomycetota</taxon>
        <taxon>Actinomycetes</taxon>
        <taxon>Micromonosporales</taxon>
        <taxon>Micromonosporaceae</taxon>
        <taxon>Actinoplanes</taxon>
    </lineage>
</organism>
<feature type="region of interest" description="Disordered" evidence="1">
    <location>
        <begin position="232"/>
        <end position="252"/>
    </location>
</feature>
<gene>
    <name evidence="2" type="ORF">Aau02nite_23800</name>
</gene>
<evidence type="ECO:0000313" key="2">
    <source>
        <dbReference type="EMBL" id="GIM66643.1"/>
    </source>
</evidence>
<dbReference type="Proteomes" id="UP000681340">
    <property type="component" value="Unassembled WGS sequence"/>
</dbReference>
<evidence type="ECO:0000313" key="3">
    <source>
        <dbReference type="Proteomes" id="UP000681340"/>
    </source>
</evidence>
<evidence type="ECO:0000256" key="1">
    <source>
        <dbReference type="SAM" id="MobiDB-lite"/>
    </source>
</evidence>
<sequence>MTAVPVAMIIDCAAGGGLDRRDPTAGRGPWTVVVRRRDGSLGRLGAVVTFPVAAPPAGARTVQVGGTEGKAGPGTVTWPVGGAYARVRGDLPEPALIAIAARTSVAGGRPVVPEPPAGHAVAGSGPYRPPTIHEIRYGSAELGEQAALGGGITYTGVARGGGFEDQLYAVTGTAAGQVGGRPAVVSPVMGGNGSLAWEPAPGVVAYIGYSGASLDDNAVAALLRLAQRSRPLDDGRWRATRPRAVEQSNEPG</sequence>
<reference evidence="2" key="1">
    <citation type="submission" date="2021-03" db="EMBL/GenBank/DDBJ databases">
        <title>Whole genome shotgun sequence of Actinoplanes auranticolor NBRC 12245.</title>
        <authorList>
            <person name="Komaki H."/>
            <person name="Tamura T."/>
        </authorList>
    </citation>
    <scope>NUCLEOTIDE SEQUENCE</scope>
    <source>
        <strain evidence="2">NBRC 12245</strain>
    </source>
</reference>